<protein>
    <submittedName>
        <fullName evidence="2">Uncharacterized protein</fullName>
    </submittedName>
</protein>
<gene>
    <name evidence="2" type="ORF">KC19_1G091100</name>
</gene>
<feature type="region of interest" description="Disordered" evidence="1">
    <location>
        <begin position="1"/>
        <end position="51"/>
    </location>
</feature>
<proteinExistence type="predicted"/>
<evidence type="ECO:0000256" key="1">
    <source>
        <dbReference type="SAM" id="MobiDB-lite"/>
    </source>
</evidence>
<evidence type="ECO:0000313" key="3">
    <source>
        <dbReference type="Proteomes" id="UP000822688"/>
    </source>
</evidence>
<organism evidence="2 3">
    <name type="scientific">Ceratodon purpureus</name>
    <name type="common">Fire moss</name>
    <name type="synonym">Dicranum purpureum</name>
    <dbReference type="NCBI Taxonomy" id="3225"/>
    <lineage>
        <taxon>Eukaryota</taxon>
        <taxon>Viridiplantae</taxon>
        <taxon>Streptophyta</taxon>
        <taxon>Embryophyta</taxon>
        <taxon>Bryophyta</taxon>
        <taxon>Bryophytina</taxon>
        <taxon>Bryopsida</taxon>
        <taxon>Dicranidae</taxon>
        <taxon>Pseudoditrichales</taxon>
        <taxon>Ditrichaceae</taxon>
        <taxon>Ceratodon</taxon>
    </lineage>
</organism>
<name>A0A8T0J471_CERPU</name>
<keyword evidence="3" id="KW-1185">Reference proteome</keyword>
<accession>A0A8T0J471</accession>
<comment type="caution">
    <text evidence="2">The sequence shown here is derived from an EMBL/GenBank/DDBJ whole genome shotgun (WGS) entry which is preliminary data.</text>
</comment>
<reference evidence="2" key="1">
    <citation type="submission" date="2020-06" db="EMBL/GenBank/DDBJ databases">
        <title>WGS assembly of Ceratodon purpureus strain R40.</title>
        <authorList>
            <person name="Carey S.B."/>
            <person name="Jenkins J."/>
            <person name="Shu S."/>
            <person name="Lovell J.T."/>
            <person name="Sreedasyam A."/>
            <person name="Maumus F."/>
            <person name="Tiley G.P."/>
            <person name="Fernandez-Pozo N."/>
            <person name="Barry K."/>
            <person name="Chen C."/>
            <person name="Wang M."/>
            <person name="Lipzen A."/>
            <person name="Daum C."/>
            <person name="Saski C.A."/>
            <person name="Payton A.C."/>
            <person name="Mcbreen J.C."/>
            <person name="Conrad R.E."/>
            <person name="Kollar L.M."/>
            <person name="Olsson S."/>
            <person name="Huttunen S."/>
            <person name="Landis J.B."/>
            <person name="Wickett N.J."/>
            <person name="Johnson M.G."/>
            <person name="Rensing S.A."/>
            <person name="Grimwood J."/>
            <person name="Schmutz J."/>
            <person name="Mcdaniel S.F."/>
        </authorList>
    </citation>
    <scope>NUCLEOTIDE SEQUENCE</scope>
    <source>
        <strain evidence="2">R40</strain>
    </source>
</reference>
<feature type="compositionally biased region" description="Basic and acidic residues" evidence="1">
    <location>
        <begin position="29"/>
        <end position="51"/>
    </location>
</feature>
<dbReference type="Proteomes" id="UP000822688">
    <property type="component" value="Chromosome 1"/>
</dbReference>
<dbReference type="AlphaFoldDB" id="A0A8T0J471"/>
<dbReference type="EMBL" id="CM026421">
    <property type="protein sequence ID" value="KAG0590335.1"/>
    <property type="molecule type" value="Genomic_DNA"/>
</dbReference>
<sequence>MGQMAGGVAHENKPSASHPSFGRVSLPETTRDRNEFSRTRNRWSDELSRTTRKVPEARRYLPRVADHCGAHTPSSGFESLRAHSTAAYINTTTAHDPIIAVQSTSNAP</sequence>
<evidence type="ECO:0000313" key="2">
    <source>
        <dbReference type="EMBL" id="KAG0590335.1"/>
    </source>
</evidence>